<evidence type="ECO:0000256" key="4">
    <source>
        <dbReference type="ARBA" id="ARBA00022729"/>
    </source>
</evidence>
<keyword evidence="7" id="KW-1015">Disulfide bond</keyword>
<feature type="chain" id="PRO_5017444978" description="Ig-like domain-containing protein" evidence="11">
    <location>
        <begin position="29"/>
        <end position="162"/>
    </location>
</feature>
<dbReference type="GO" id="GO:0042130">
    <property type="term" value="P:negative regulation of T cell proliferation"/>
    <property type="evidence" value="ECO:0007669"/>
    <property type="project" value="TreeGrafter"/>
</dbReference>
<proteinExistence type="predicted"/>
<dbReference type="GeneTree" id="ENSGT00940000166465"/>
<reference evidence="13" key="4">
    <citation type="submission" date="2025-09" db="UniProtKB">
        <authorList>
            <consortium name="Ensembl"/>
        </authorList>
    </citation>
    <scope>IDENTIFICATION</scope>
    <source>
        <strain evidence="13">JP 163 A</strain>
    </source>
</reference>
<evidence type="ECO:0000313" key="14">
    <source>
        <dbReference type="Proteomes" id="UP000002852"/>
    </source>
</evidence>
<dbReference type="SMART" id="SM00406">
    <property type="entry name" value="IGv"/>
    <property type="match status" value="1"/>
</dbReference>
<evidence type="ECO:0000256" key="11">
    <source>
        <dbReference type="SAM" id="SignalP"/>
    </source>
</evidence>
<dbReference type="SMART" id="SM00409">
    <property type="entry name" value="IG"/>
    <property type="match status" value="1"/>
</dbReference>
<dbReference type="InParanoid" id="A0A3B5QQE1"/>
<dbReference type="PANTHER" id="PTHR25466">
    <property type="entry name" value="T-LYMPHOCYTE ACTIVATION ANTIGEN"/>
    <property type="match status" value="1"/>
</dbReference>
<evidence type="ECO:0000256" key="10">
    <source>
        <dbReference type="ARBA" id="ARBA00023319"/>
    </source>
</evidence>
<dbReference type="Proteomes" id="UP000002852">
    <property type="component" value="Unassembled WGS sequence"/>
</dbReference>
<evidence type="ECO:0000256" key="3">
    <source>
        <dbReference type="ARBA" id="ARBA00022692"/>
    </source>
</evidence>
<dbReference type="OMA" id="ITINLKV"/>
<dbReference type="FunFam" id="2.60.40.10:FF:000142">
    <property type="entry name" value="V-set domain-containing T-cell activation inhibitor 1"/>
    <property type="match status" value="1"/>
</dbReference>
<evidence type="ECO:0000256" key="9">
    <source>
        <dbReference type="ARBA" id="ARBA00023180"/>
    </source>
</evidence>
<dbReference type="PANTHER" id="PTHR25466:SF14">
    <property type="entry name" value="BUTYROPHILIN SUBFAMILY 2 MEMBER A2-LIKE-RELATED"/>
    <property type="match status" value="1"/>
</dbReference>
<dbReference type="Pfam" id="PF07686">
    <property type="entry name" value="V-set"/>
    <property type="match status" value="1"/>
</dbReference>
<reference evidence="14" key="2">
    <citation type="journal article" date="2013" name="Nat. Genet.">
        <title>The genome of the platyfish, Xiphophorus maculatus, provides insights into evolutionary adaptation and several complex traits.</title>
        <authorList>
            <person name="Schartl M."/>
            <person name="Walter R.B."/>
            <person name="Shen Y."/>
            <person name="Garcia T."/>
            <person name="Catchen J."/>
            <person name="Amores A."/>
            <person name="Braasch I."/>
            <person name="Chalopin D."/>
            <person name="Volff J.N."/>
            <person name="Lesch K.P."/>
            <person name="Bisazza A."/>
            <person name="Minx P."/>
            <person name="Hillier L."/>
            <person name="Wilson R.K."/>
            <person name="Fuerstenberg S."/>
            <person name="Boore J."/>
            <person name="Searle S."/>
            <person name="Postlethwait J.H."/>
            <person name="Warren W.C."/>
        </authorList>
    </citation>
    <scope>NUCLEOTIDE SEQUENCE [LARGE SCALE GENOMIC DNA]</scope>
    <source>
        <strain evidence="14">JP 163 A</strain>
    </source>
</reference>
<dbReference type="GO" id="GO:0009897">
    <property type="term" value="C:external side of plasma membrane"/>
    <property type="evidence" value="ECO:0007669"/>
    <property type="project" value="TreeGrafter"/>
</dbReference>
<sequence length="162" mass="18326">ESNFGRRPTRKWLLLFLRLCSCCLWFSAEPGQNVFLPCKDTDQGEIIVVEWTRTDLKSGFVLLYRDGRIDLAKQLQSYKDRMDLLVNQIQKGDASLVLKNTTIDDSGTYECRVKQTNQEKKRISTVSLVVAPPPPGECLSLDQNQQLPGSGSQRETCSTILN</sequence>
<keyword evidence="14" id="KW-1185">Reference proteome</keyword>
<dbReference type="InterPro" id="IPR036179">
    <property type="entry name" value="Ig-like_dom_sf"/>
</dbReference>
<reference evidence="14" key="1">
    <citation type="submission" date="2012-01" db="EMBL/GenBank/DDBJ databases">
        <authorList>
            <person name="Walter R."/>
            <person name="Schartl M."/>
            <person name="Warren W."/>
        </authorList>
    </citation>
    <scope>NUCLEOTIDE SEQUENCE [LARGE SCALE GENOMIC DNA]</scope>
    <source>
        <strain evidence="14">JP 163 A</strain>
    </source>
</reference>
<comment type="subcellular location">
    <subcellularLocation>
        <location evidence="1">Cell membrane</location>
        <topology evidence="1">Single-pass type I membrane protein</topology>
    </subcellularLocation>
</comment>
<evidence type="ECO:0000259" key="12">
    <source>
        <dbReference type="PROSITE" id="PS50835"/>
    </source>
</evidence>
<dbReference type="InterPro" id="IPR003599">
    <property type="entry name" value="Ig_sub"/>
</dbReference>
<keyword evidence="8" id="KW-0675">Receptor</keyword>
<dbReference type="Gene3D" id="2.60.40.10">
    <property type="entry name" value="Immunoglobulins"/>
    <property type="match status" value="1"/>
</dbReference>
<evidence type="ECO:0000256" key="7">
    <source>
        <dbReference type="ARBA" id="ARBA00023157"/>
    </source>
</evidence>
<evidence type="ECO:0000256" key="1">
    <source>
        <dbReference type="ARBA" id="ARBA00004251"/>
    </source>
</evidence>
<feature type="domain" description="Ig-like" evidence="12">
    <location>
        <begin position="28"/>
        <end position="127"/>
    </location>
</feature>
<keyword evidence="3" id="KW-0812">Transmembrane</keyword>
<evidence type="ECO:0000313" key="13">
    <source>
        <dbReference type="Ensembl" id="ENSXMAP00000032907.1"/>
    </source>
</evidence>
<dbReference type="GO" id="GO:0006955">
    <property type="term" value="P:immune response"/>
    <property type="evidence" value="ECO:0007669"/>
    <property type="project" value="TreeGrafter"/>
</dbReference>
<dbReference type="Ensembl" id="ENSXMAT00000028598.1">
    <property type="protein sequence ID" value="ENSXMAP00000032907.1"/>
    <property type="gene ID" value="ENSXMAG00000022541.1"/>
</dbReference>
<keyword evidence="9" id="KW-0325">Glycoprotein</keyword>
<evidence type="ECO:0000256" key="8">
    <source>
        <dbReference type="ARBA" id="ARBA00023170"/>
    </source>
</evidence>
<dbReference type="InterPro" id="IPR007110">
    <property type="entry name" value="Ig-like_dom"/>
</dbReference>
<keyword evidence="2" id="KW-1003">Cell membrane</keyword>
<dbReference type="GO" id="GO:0007166">
    <property type="term" value="P:cell surface receptor signaling pathway"/>
    <property type="evidence" value="ECO:0007669"/>
    <property type="project" value="TreeGrafter"/>
</dbReference>
<reference evidence="13" key="3">
    <citation type="submission" date="2025-08" db="UniProtKB">
        <authorList>
            <consortium name="Ensembl"/>
        </authorList>
    </citation>
    <scope>IDENTIFICATION</scope>
    <source>
        <strain evidence="13">JP 163 A</strain>
    </source>
</reference>
<dbReference type="InterPro" id="IPR051713">
    <property type="entry name" value="T-cell_Activation_Regulation"/>
</dbReference>
<dbReference type="InterPro" id="IPR013783">
    <property type="entry name" value="Ig-like_fold"/>
</dbReference>
<dbReference type="GO" id="GO:0071222">
    <property type="term" value="P:cellular response to lipopolysaccharide"/>
    <property type="evidence" value="ECO:0007669"/>
    <property type="project" value="TreeGrafter"/>
</dbReference>
<evidence type="ECO:0000256" key="5">
    <source>
        <dbReference type="ARBA" id="ARBA00022989"/>
    </source>
</evidence>
<dbReference type="GO" id="GO:0031295">
    <property type="term" value="P:T cell costimulation"/>
    <property type="evidence" value="ECO:0007669"/>
    <property type="project" value="TreeGrafter"/>
</dbReference>
<keyword evidence="4 11" id="KW-0732">Signal</keyword>
<evidence type="ECO:0000256" key="2">
    <source>
        <dbReference type="ARBA" id="ARBA00022475"/>
    </source>
</evidence>
<keyword evidence="10" id="KW-0393">Immunoglobulin domain</keyword>
<dbReference type="AlphaFoldDB" id="A0A3B5QQE1"/>
<dbReference type="InterPro" id="IPR013106">
    <property type="entry name" value="Ig_V-set"/>
</dbReference>
<accession>A0A3B5QQE1</accession>
<feature type="signal peptide" evidence="11">
    <location>
        <begin position="1"/>
        <end position="28"/>
    </location>
</feature>
<name>A0A3B5QQE1_XIPMA</name>
<evidence type="ECO:0000256" key="6">
    <source>
        <dbReference type="ARBA" id="ARBA00023136"/>
    </source>
</evidence>
<protein>
    <recommendedName>
        <fullName evidence="12">Ig-like domain-containing protein</fullName>
    </recommendedName>
</protein>
<dbReference type="PROSITE" id="PS50835">
    <property type="entry name" value="IG_LIKE"/>
    <property type="match status" value="1"/>
</dbReference>
<organism evidence="13 14">
    <name type="scientific">Xiphophorus maculatus</name>
    <name type="common">Southern platyfish</name>
    <name type="synonym">Platypoecilus maculatus</name>
    <dbReference type="NCBI Taxonomy" id="8083"/>
    <lineage>
        <taxon>Eukaryota</taxon>
        <taxon>Metazoa</taxon>
        <taxon>Chordata</taxon>
        <taxon>Craniata</taxon>
        <taxon>Vertebrata</taxon>
        <taxon>Euteleostomi</taxon>
        <taxon>Actinopterygii</taxon>
        <taxon>Neopterygii</taxon>
        <taxon>Teleostei</taxon>
        <taxon>Neoteleostei</taxon>
        <taxon>Acanthomorphata</taxon>
        <taxon>Ovalentaria</taxon>
        <taxon>Atherinomorphae</taxon>
        <taxon>Cyprinodontiformes</taxon>
        <taxon>Poeciliidae</taxon>
        <taxon>Poeciliinae</taxon>
        <taxon>Xiphophorus</taxon>
    </lineage>
</organism>
<dbReference type="GO" id="GO:0042102">
    <property type="term" value="P:positive regulation of T cell proliferation"/>
    <property type="evidence" value="ECO:0007669"/>
    <property type="project" value="TreeGrafter"/>
</dbReference>
<dbReference type="SUPFAM" id="SSF48726">
    <property type="entry name" value="Immunoglobulin"/>
    <property type="match status" value="1"/>
</dbReference>
<keyword evidence="5" id="KW-1133">Transmembrane helix</keyword>
<keyword evidence="6" id="KW-0472">Membrane</keyword>